<keyword evidence="2" id="KW-1185">Reference proteome</keyword>
<gene>
    <name evidence="1" type="ordered locus">Runsl_4939</name>
</gene>
<reference evidence="1 2" key="2">
    <citation type="journal article" date="2012" name="Stand. Genomic Sci.">
        <title>Complete genome sequence of the aquatic bacterium Runella slithyformis type strain (LSU 4(T)).</title>
        <authorList>
            <person name="Copeland A."/>
            <person name="Zhang X."/>
            <person name="Misra M."/>
            <person name="Lapidus A."/>
            <person name="Nolan M."/>
            <person name="Lucas S."/>
            <person name="Deshpande S."/>
            <person name="Cheng J.F."/>
            <person name="Tapia R."/>
            <person name="Goodwin L.A."/>
            <person name="Pitluck S."/>
            <person name="Liolios K."/>
            <person name="Pagani I."/>
            <person name="Ivanova N."/>
            <person name="Mikhailova N."/>
            <person name="Pati A."/>
            <person name="Chen A."/>
            <person name="Palaniappan K."/>
            <person name="Land M."/>
            <person name="Hauser L."/>
            <person name="Pan C."/>
            <person name="Jeffries C.D."/>
            <person name="Detter J.C."/>
            <person name="Brambilla E.M."/>
            <person name="Rohde M."/>
            <person name="Djao O.D."/>
            <person name="Goker M."/>
            <person name="Sikorski J."/>
            <person name="Tindall B.J."/>
            <person name="Woyke T."/>
            <person name="Bristow J."/>
            <person name="Eisen J.A."/>
            <person name="Markowitz V."/>
            <person name="Hugenholtz P."/>
            <person name="Kyrpides N.C."/>
            <person name="Klenk H.P."/>
            <person name="Mavromatis K."/>
        </authorList>
    </citation>
    <scope>NUCLEOTIDE SEQUENCE [LARGE SCALE GENOMIC DNA]</scope>
    <source>
        <strain evidence="2">ATCC 29530 / DSM 19594 / LMG 11500 / NCIMB 11436 / LSU 4</strain>
    </source>
</reference>
<protein>
    <submittedName>
        <fullName evidence="1">Uncharacterized protein</fullName>
    </submittedName>
</protein>
<dbReference type="KEGG" id="rsi:Runsl_4939"/>
<name>A0A7U4E8A9_RUNSL</name>
<evidence type="ECO:0000313" key="1">
    <source>
        <dbReference type="EMBL" id="AEI51249.1"/>
    </source>
</evidence>
<reference evidence="2" key="1">
    <citation type="submission" date="2011-06" db="EMBL/GenBank/DDBJ databases">
        <title>The complete genome of chromosome of Runella slithyformis DSM 19594.</title>
        <authorList>
            <consortium name="US DOE Joint Genome Institute (JGI-PGF)"/>
            <person name="Lucas S."/>
            <person name="Han J."/>
            <person name="Lapidus A."/>
            <person name="Bruce D."/>
            <person name="Goodwin L."/>
            <person name="Pitluck S."/>
            <person name="Peters L."/>
            <person name="Kyrpides N."/>
            <person name="Mavromatis K."/>
            <person name="Ivanova N."/>
            <person name="Ovchinnikova G."/>
            <person name="Zhang X."/>
            <person name="Misra M."/>
            <person name="Detter J.C."/>
            <person name="Tapia R."/>
            <person name="Han C."/>
            <person name="Land M."/>
            <person name="Hauser L."/>
            <person name="Markowitz V."/>
            <person name="Cheng J.-F."/>
            <person name="Hugenholtz P."/>
            <person name="Woyke T."/>
            <person name="Wu D."/>
            <person name="Tindall B."/>
            <person name="Faehrich R."/>
            <person name="Brambilla E."/>
            <person name="Klenk H.-P."/>
            <person name="Eisen J.A."/>
        </authorList>
    </citation>
    <scope>NUCLEOTIDE SEQUENCE [LARGE SCALE GENOMIC DNA]</scope>
    <source>
        <strain evidence="2">ATCC 29530 / DSM 19594 / LMG 11500 / NCIMB 11436 / LSU 4</strain>
    </source>
</reference>
<dbReference type="Proteomes" id="UP000000493">
    <property type="component" value="Chromosome"/>
</dbReference>
<sequence>MAGHNFWKSIGQQFGTGFKKGNSRGVCFMTDIFPQSGIVHSGINAKTGFKFFVELCRSRTFFIKYAHIIKESLKNGGAYVFVHGFGVRFMHFVNKLFGSFGVHIAGCRRIIQLPTACFGSDTVKLHQFPIPFGYFPVELVVFHPWCNSKSF</sequence>
<organism evidence="1 2">
    <name type="scientific">Runella slithyformis (strain ATCC 29530 / DSM 19594 / LMG 11500 / NCIMB 11436 / LSU 4)</name>
    <dbReference type="NCBI Taxonomy" id="761193"/>
    <lineage>
        <taxon>Bacteria</taxon>
        <taxon>Pseudomonadati</taxon>
        <taxon>Bacteroidota</taxon>
        <taxon>Cytophagia</taxon>
        <taxon>Cytophagales</taxon>
        <taxon>Spirosomataceae</taxon>
        <taxon>Runella</taxon>
    </lineage>
</organism>
<accession>A0A7U4E8A9</accession>
<proteinExistence type="predicted"/>
<dbReference type="EMBL" id="CP002859">
    <property type="protein sequence ID" value="AEI51249.1"/>
    <property type="molecule type" value="Genomic_DNA"/>
</dbReference>
<evidence type="ECO:0000313" key="2">
    <source>
        <dbReference type="Proteomes" id="UP000000493"/>
    </source>
</evidence>
<dbReference type="AlphaFoldDB" id="A0A7U4E8A9"/>